<dbReference type="SUPFAM" id="SSF53335">
    <property type="entry name" value="S-adenosyl-L-methionine-dependent methyltransferases"/>
    <property type="match status" value="1"/>
</dbReference>
<dbReference type="PANTHER" id="PTHR43861">
    <property type="entry name" value="TRANS-ACONITATE 2-METHYLTRANSFERASE-RELATED"/>
    <property type="match status" value="1"/>
</dbReference>
<dbReference type="AlphaFoldDB" id="A0A972JB82"/>
<dbReference type="Pfam" id="PF13489">
    <property type="entry name" value="Methyltransf_23"/>
    <property type="match status" value="1"/>
</dbReference>
<gene>
    <name evidence="1" type="ORF">GPA21_17650</name>
</gene>
<evidence type="ECO:0000313" key="1">
    <source>
        <dbReference type="EMBL" id="NMG04780.1"/>
    </source>
</evidence>
<dbReference type="Gene3D" id="3.40.50.150">
    <property type="entry name" value="Vaccinia Virus protein VP39"/>
    <property type="match status" value="1"/>
</dbReference>
<sequence length="340" mass="38683">MQTKKLKSLDIHPEGIAEEFDRLMLLDIDDMLTHRSDFSDTCCPACHGRHVPYAFTYQKLDYRRCNDCGMLYISPAPSETLHLDFVRNSRAMAFWREMLPPDMKVSRRPMYQERVAYARTVWERFGVKPDSILELGAGNGEFAEELAATGATKNIVLLEPQALHLDADGIEIITEGFEALEKADRKFDTVFAWELIEHVLEPDVFLRLVRKVLKPGAPLILSTPNERSIETRKLGTASSNILFDHVRLYNPVAMQALMARNGFRIIESCTPGKLDVDRLQQHRKANPDAYINDHGLSLILDDEQAADDFQTFLQTHSLSSHMRIVVVADAEWNGSQTPRL</sequence>
<organism evidence="1 2">
    <name type="scientific">Azoarcus taiwanensis</name>
    <dbReference type="NCBI Taxonomy" id="666964"/>
    <lineage>
        <taxon>Bacteria</taxon>
        <taxon>Pseudomonadati</taxon>
        <taxon>Pseudomonadota</taxon>
        <taxon>Betaproteobacteria</taxon>
        <taxon>Rhodocyclales</taxon>
        <taxon>Zoogloeaceae</taxon>
        <taxon>Azoarcus</taxon>
    </lineage>
</organism>
<dbReference type="GO" id="GO:0008168">
    <property type="term" value="F:methyltransferase activity"/>
    <property type="evidence" value="ECO:0007669"/>
    <property type="project" value="UniProtKB-KW"/>
</dbReference>
<evidence type="ECO:0000313" key="2">
    <source>
        <dbReference type="Proteomes" id="UP000599523"/>
    </source>
</evidence>
<dbReference type="CDD" id="cd02440">
    <property type="entry name" value="AdoMet_MTases"/>
    <property type="match status" value="1"/>
</dbReference>
<comment type="caution">
    <text evidence="1">The sequence shown here is derived from an EMBL/GenBank/DDBJ whole genome shotgun (WGS) entry which is preliminary data.</text>
</comment>
<name>A0A972JB82_9RHOO</name>
<dbReference type="GO" id="GO:0032259">
    <property type="term" value="P:methylation"/>
    <property type="evidence" value="ECO:0007669"/>
    <property type="project" value="UniProtKB-KW"/>
</dbReference>
<proteinExistence type="predicted"/>
<dbReference type="Proteomes" id="UP000599523">
    <property type="component" value="Unassembled WGS sequence"/>
</dbReference>
<dbReference type="InterPro" id="IPR029063">
    <property type="entry name" value="SAM-dependent_MTases_sf"/>
</dbReference>
<keyword evidence="2" id="KW-1185">Reference proteome</keyword>
<dbReference type="RefSeq" id="WP_168989418.1">
    <property type="nucleotide sequence ID" value="NZ_CAWPHM010000061.1"/>
</dbReference>
<dbReference type="EMBL" id="WTVM01000155">
    <property type="protein sequence ID" value="NMG04780.1"/>
    <property type="molecule type" value="Genomic_DNA"/>
</dbReference>
<protein>
    <submittedName>
        <fullName evidence="1">Methyltransferase domain-containing protein</fullName>
    </submittedName>
</protein>
<dbReference type="PANTHER" id="PTHR43861:SF6">
    <property type="entry name" value="METHYLTRANSFERASE TYPE 11"/>
    <property type="match status" value="1"/>
</dbReference>
<keyword evidence="1" id="KW-0489">Methyltransferase</keyword>
<keyword evidence="1" id="KW-0808">Transferase</keyword>
<reference evidence="1" key="1">
    <citation type="submission" date="2019-12" db="EMBL/GenBank/DDBJ databases">
        <title>Comparative genomics gives insights into the taxonomy of the Azoarcus-Aromatoleum group and reveals separate origins of nif in the plant-associated Azoarcus and non-plant-associated Aromatoleum sub-groups.</title>
        <authorList>
            <person name="Lafos M."/>
            <person name="Maluk M."/>
            <person name="Batista M."/>
            <person name="Junghare M."/>
            <person name="Carmona M."/>
            <person name="Faoro H."/>
            <person name="Cruz L.M."/>
            <person name="Battistoni F."/>
            <person name="De Souza E."/>
            <person name="Pedrosa F."/>
            <person name="Chen W.-M."/>
            <person name="Poole P.S."/>
            <person name="Dixon R.A."/>
            <person name="James E.K."/>
        </authorList>
    </citation>
    <scope>NUCLEOTIDE SEQUENCE</scope>
    <source>
        <strain evidence="1">NSC3</strain>
    </source>
</reference>
<accession>A0A972JB82</accession>